<keyword evidence="5 8" id="KW-0472">Membrane</keyword>
<dbReference type="InterPro" id="IPR017452">
    <property type="entry name" value="GPCR_Rhodpsn_7TM"/>
</dbReference>
<evidence type="ECO:0000256" key="2">
    <source>
        <dbReference type="ARBA" id="ARBA00022692"/>
    </source>
</evidence>
<dbReference type="InParanoid" id="A7TCH5"/>
<evidence type="ECO:0000256" key="1">
    <source>
        <dbReference type="ARBA" id="ARBA00004141"/>
    </source>
</evidence>
<dbReference type="CDD" id="cd00637">
    <property type="entry name" value="7tm_classA_rhodopsin-like"/>
    <property type="match status" value="1"/>
</dbReference>
<evidence type="ECO:0000256" key="3">
    <source>
        <dbReference type="ARBA" id="ARBA00022989"/>
    </source>
</evidence>
<dbReference type="Proteomes" id="UP000001593">
    <property type="component" value="Unassembled WGS sequence"/>
</dbReference>
<reference evidence="10 11" key="1">
    <citation type="journal article" date="2007" name="Science">
        <title>Sea anemone genome reveals ancestral eumetazoan gene repertoire and genomic organization.</title>
        <authorList>
            <person name="Putnam N.H."/>
            <person name="Srivastava M."/>
            <person name="Hellsten U."/>
            <person name="Dirks B."/>
            <person name="Chapman J."/>
            <person name="Salamov A."/>
            <person name="Terry A."/>
            <person name="Shapiro H."/>
            <person name="Lindquist E."/>
            <person name="Kapitonov V.V."/>
            <person name="Jurka J."/>
            <person name="Genikhovich G."/>
            <person name="Grigoriev I.V."/>
            <person name="Lucas S.M."/>
            <person name="Steele R.E."/>
            <person name="Finnerty J.R."/>
            <person name="Technau U."/>
            <person name="Martindale M.Q."/>
            <person name="Rokhsar D.S."/>
        </authorList>
    </citation>
    <scope>NUCLEOTIDE SEQUENCE [LARGE SCALE GENOMIC DNA]</scope>
    <source>
        <strain evidence="11">CH2 X CH6</strain>
    </source>
</reference>
<dbReference type="PROSITE" id="PS50262">
    <property type="entry name" value="G_PROTEIN_RECEP_F1_2"/>
    <property type="match status" value="1"/>
</dbReference>
<dbReference type="Pfam" id="PF00001">
    <property type="entry name" value="7tm_1"/>
    <property type="match status" value="1"/>
</dbReference>
<proteinExistence type="predicted"/>
<keyword evidence="11" id="KW-1185">Reference proteome</keyword>
<evidence type="ECO:0000313" key="10">
    <source>
        <dbReference type="EMBL" id="EDO26251.1"/>
    </source>
</evidence>
<dbReference type="PRINTS" id="PR00237">
    <property type="entry name" value="GPCRRHODOPSN"/>
</dbReference>
<evidence type="ECO:0000256" key="5">
    <source>
        <dbReference type="ARBA" id="ARBA00023136"/>
    </source>
</evidence>
<feature type="domain" description="G-protein coupled receptors family 1 profile" evidence="9">
    <location>
        <begin position="129"/>
        <end position="346"/>
    </location>
</feature>
<keyword evidence="6" id="KW-0675">Receptor</keyword>
<dbReference type="Gene3D" id="1.20.1070.10">
    <property type="entry name" value="Rhodopsin 7-helix transmembrane proteins"/>
    <property type="match status" value="1"/>
</dbReference>
<dbReference type="Gene3D" id="3.90.70.10">
    <property type="entry name" value="Cysteine proteinases"/>
    <property type="match status" value="1"/>
</dbReference>
<evidence type="ECO:0000259" key="9">
    <source>
        <dbReference type="PROSITE" id="PS50262"/>
    </source>
</evidence>
<feature type="transmembrane region" description="Helical" evidence="8">
    <location>
        <begin position="114"/>
        <end position="139"/>
    </location>
</feature>
<protein>
    <recommendedName>
        <fullName evidence="9">G-protein coupled receptors family 1 profile domain-containing protein</fullName>
    </recommendedName>
</protein>
<feature type="transmembrane region" description="Helical" evidence="8">
    <location>
        <begin position="146"/>
        <end position="164"/>
    </location>
</feature>
<evidence type="ECO:0000256" key="4">
    <source>
        <dbReference type="ARBA" id="ARBA00023040"/>
    </source>
</evidence>
<keyword evidence="3 8" id="KW-1133">Transmembrane helix</keyword>
<evidence type="ECO:0000256" key="6">
    <source>
        <dbReference type="ARBA" id="ARBA00023170"/>
    </source>
</evidence>
<accession>A7TCH5</accession>
<dbReference type="SUPFAM" id="SSF81321">
    <property type="entry name" value="Family A G protein-coupled receptor-like"/>
    <property type="match status" value="1"/>
</dbReference>
<feature type="transmembrane region" description="Helical" evidence="8">
    <location>
        <begin position="232"/>
        <end position="254"/>
    </location>
</feature>
<gene>
    <name evidence="10" type="ORF">NEMVEDRAFT_v1g225244</name>
</gene>
<feature type="transmembrane region" description="Helical" evidence="8">
    <location>
        <begin position="319"/>
        <end position="338"/>
    </location>
</feature>
<comment type="subcellular location">
    <subcellularLocation>
        <location evidence="1">Membrane</location>
        <topology evidence="1">Multi-pass membrane protein</topology>
    </subcellularLocation>
</comment>
<organism evidence="10 11">
    <name type="scientific">Nematostella vectensis</name>
    <name type="common">Starlet sea anemone</name>
    <dbReference type="NCBI Taxonomy" id="45351"/>
    <lineage>
        <taxon>Eukaryota</taxon>
        <taxon>Metazoa</taxon>
        <taxon>Cnidaria</taxon>
        <taxon>Anthozoa</taxon>
        <taxon>Hexacorallia</taxon>
        <taxon>Actiniaria</taxon>
        <taxon>Edwardsiidae</taxon>
        <taxon>Nematostella</taxon>
    </lineage>
</organism>
<dbReference type="EMBL" id="DS476382">
    <property type="protein sequence ID" value="EDO26251.1"/>
    <property type="molecule type" value="Genomic_DNA"/>
</dbReference>
<dbReference type="GO" id="GO:0005886">
    <property type="term" value="C:plasma membrane"/>
    <property type="evidence" value="ECO:0000318"/>
    <property type="project" value="GO_Central"/>
</dbReference>
<dbReference type="PANTHER" id="PTHR45695">
    <property type="entry name" value="LEUCOKININ RECEPTOR-RELATED"/>
    <property type="match status" value="1"/>
</dbReference>
<keyword evidence="7" id="KW-0807">Transducer</keyword>
<keyword evidence="2 8" id="KW-0812">Transmembrane</keyword>
<sequence>MDKLHEEVCQEFLALMMDKLHEDVCQIRHKPYLKAPDDNIDPAEAANITWDNHRKRNESLMLNLFDSVDCCKQGIIIGGNILTLAQPYGSRYRFYEVSVSNRTILSEEQTRLNVYVAVLGVLLVCGCVSNSTVILLVIAKRVPRKTINLFVVNMALADLMTILLDIPYKLKIYSRVNTTWPGGWLGDVTCRLFSWLFNVINWVSPLTLLVISIERFKAVSSTVQQPGLSRCLVVVFVSLSWLLSGLLNLPGFFICYVKPRTNFCGCYYTRPTSAYFVGTNGLYVCLVITILSINFAIIRRLVRSEHSVNLPEAQRQKRLRTFRSAVCMVLCQLLLFVFCATPLFAFVGLLHLDTLGIISIPFDSSMLIKHLRLYSLQTLQLVQSYTLSF</sequence>
<evidence type="ECO:0000313" key="11">
    <source>
        <dbReference type="Proteomes" id="UP000001593"/>
    </source>
</evidence>
<dbReference type="GO" id="GO:0004930">
    <property type="term" value="F:G protein-coupled receptor activity"/>
    <property type="evidence" value="ECO:0000318"/>
    <property type="project" value="GO_Central"/>
</dbReference>
<dbReference type="InterPro" id="IPR000276">
    <property type="entry name" value="GPCR_Rhodpsn"/>
</dbReference>
<feature type="transmembrane region" description="Helical" evidence="8">
    <location>
        <begin position="274"/>
        <end position="298"/>
    </location>
</feature>
<keyword evidence="4" id="KW-0297">G-protein coupled receptor</keyword>
<dbReference type="AlphaFoldDB" id="A7TCH5"/>
<dbReference type="eggNOG" id="KOG3656">
    <property type="taxonomic scope" value="Eukaryota"/>
</dbReference>
<name>A7TCH5_NEMVE</name>
<evidence type="ECO:0000256" key="7">
    <source>
        <dbReference type="ARBA" id="ARBA00023224"/>
    </source>
</evidence>
<dbReference type="HOGENOM" id="CLU_710393_0_0_1"/>
<dbReference type="GO" id="GO:0042277">
    <property type="term" value="F:peptide binding"/>
    <property type="evidence" value="ECO:0000318"/>
    <property type="project" value="GO_Central"/>
</dbReference>
<dbReference type="FunCoup" id="A7TCH5">
    <property type="interactions" value="134"/>
</dbReference>
<evidence type="ECO:0000256" key="8">
    <source>
        <dbReference type="SAM" id="Phobius"/>
    </source>
</evidence>
<dbReference type="PANTHER" id="PTHR45695:SF9">
    <property type="entry name" value="LEUCOKININ RECEPTOR"/>
    <property type="match status" value="1"/>
</dbReference>
<dbReference type="PhylomeDB" id="A7TCH5"/>
<dbReference type="GO" id="GO:0043005">
    <property type="term" value="C:neuron projection"/>
    <property type="evidence" value="ECO:0000318"/>
    <property type="project" value="GO_Central"/>
</dbReference>
<feature type="transmembrane region" description="Helical" evidence="8">
    <location>
        <begin position="192"/>
        <end position="211"/>
    </location>
</feature>